<evidence type="ECO:0000313" key="2">
    <source>
        <dbReference type="EMBL" id="CAA9408103.1"/>
    </source>
</evidence>
<dbReference type="Gene3D" id="1.10.260.40">
    <property type="entry name" value="lambda repressor-like DNA-binding domains"/>
    <property type="match status" value="1"/>
</dbReference>
<dbReference type="SUPFAM" id="SSF47413">
    <property type="entry name" value="lambda repressor-like DNA-binding domains"/>
    <property type="match status" value="1"/>
</dbReference>
<dbReference type="GO" id="GO:0003677">
    <property type="term" value="F:DNA binding"/>
    <property type="evidence" value="ECO:0007669"/>
    <property type="project" value="UniProtKB-KW"/>
</dbReference>
<sequence length="282" mass="30929">MDRPVDRPALADFLRRRRERIGPADVGLAPGARRRTPGLRREEVAGLTGMSVDYYVRLEQARGPQPSASVLRALARTLRLTDDERDHLFLLAGQHAPARRGAGAHVRPGLLHVLDRLVDSAAFVVSDTEVALAQNRMAVLLLGDQMARTGLAASGVWRWFTEPAARDRFPEGDHAHHGRVRVADLRRTWARRGSDPDVAGLVDGLTARSAEFRELWAEHDVSARHPERKRILHPTVGPVDVHCEVLLQPAGDQALVLLTAAPGSADQERLELLRVVGGTVPA</sequence>
<dbReference type="Pfam" id="PF17765">
    <property type="entry name" value="MLTR_LBD"/>
    <property type="match status" value="1"/>
</dbReference>
<dbReference type="PANTHER" id="PTHR35010:SF2">
    <property type="entry name" value="BLL4672 PROTEIN"/>
    <property type="match status" value="1"/>
</dbReference>
<dbReference type="InterPro" id="IPR010982">
    <property type="entry name" value="Lambda_DNA-bd_dom_sf"/>
</dbReference>
<protein>
    <submittedName>
        <fullName evidence="2">DNA-binding protein</fullName>
    </submittedName>
</protein>
<name>A0A6J4PBG9_9PSEU</name>
<accession>A0A6J4PBG9</accession>
<dbReference type="EMBL" id="CADCUS010000272">
    <property type="protein sequence ID" value="CAA9408103.1"/>
    <property type="molecule type" value="Genomic_DNA"/>
</dbReference>
<dbReference type="PROSITE" id="PS50943">
    <property type="entry name" value="HTH_CROC1"/>
    <property type="match status" value="1"/>
</dbReference>
<organism evidence="2">
    <name type="scientific">uncultured Pseudonocardia sp</name>
    <dbReference type="NCBI Taxonomy" id="211455"/>
    <lineage>
        <taxon>Bacteria</taxon>
        <taxon>Bacillati</taxon>
        <taxon>Actinomycetota</taxon>
        <taxon>Actinomycetes</taxon>
        <taxon>Pseudonocardiales</taxon>
        <taxon>Pseudonocardiaceae</taxon>
        <taxon>Pseudonocardia</taxon>
        <taxon>environmental samples</taxon>
    </lineage>
</organism>
<dbReference type="PANTHER" id="PTHR35010">
    <property type="entry name" value="BLL4672 PROTEIN-RELATED"/>
    <property type="match status" value="1"/>
</dbReference>
<gene>
    <name evidence="2" type="ORF">AVDCRST_MAG66-1877</name>
</gene>
<dbReference type="SMART" id="SM00530">
    <property type="entry name" value="HTH_XRE"/>
    <property type="match status" value="1"/>
</dbReference>
<dbReference type="CDD" id="cd00093">
    <property type="entry name" value="HTH_XRE"/>
    <property type="match status" value="1"/>
</dbReference>
<reference evidence="2" key="1">
    <citation type="submission" date="2020-02" db="EMBL/GenBank/DDBJ databases">
        <authorList>
            <person name="Meier V. D."/>
        </authorList>
    </citation>
    <scope>NUCLEOTIDE SEQUENCE</scope>
    <source>
        <strain evidence="2">AVDCRST_MAG66</strain>
    </source>
</reference>
<dbReference type="Gene3D" id="3.30.450.180">
    <property type="match status" value="1"/>
</dbReference>
<dbReference type="AlphaFoldDB" id="A0A6J4PBG9"/>
<evidence type="ECO:0000259" key="1">
    <source>
        <dbReference type="PROSITE" id="PS50943"/>
    </source>
</evidence>
<dbReference type="InterPro" id="IPR001387">
    <property type="entry name" value="Cro/C1-type_HTH"/>
</dbReference>
<proteinExistence type="predicted"/>
<keyword evidence="2" id="KW-0238">DNA-binding</keyword>
<dbReference type="InterPro" id="IPR041413">
    <property type="entry name" value="MLTR_LBD"/>
</dbReference>
<feature type="domain" description="HTH cro/C1-type" evidence="1">
    <location>
        <begin position="38"/>
        <end position="85"/>
    </location>
</feature>
<dbReference type="Pfam" id="PF13560">
    <property type="entry name" value="HTH_31"/>
    <property type="match status" value="1"/>
</dbReference>